<keyword evidence="7 15" id="KW-0479">Metal-binding</keyword>
<dbReference type="EC" id="3.5.4.26" evidence="15"/>
<dbReference type="GO" id="GO:0008835">
    <property type="term" value="F:diaminohydroxyphosphoribosylaminopyrimidine deaminase activity"/>
    <property type="evidence" value="ECO:0007669"/>
    <property type="project" value="UniProtKB-EC"/>
</dbReference>
<keyword evidence="10 15" id="KW-0521">NADP</keyword>
<evidence type="ECO:0000256" key="18">
    <source>
        <dbReference type="PIRSR" id="PIRSR006769-3"/>
    </source>
</evidence>
<feature type="binding site" evidence="17">
    <location>
        <position position="184"/>
    </location>
    <ligand>
        <name>substrate</name>
    </ligand>
</feature>
<dbReference type="NCBIfam" id="TIGR00326">
    <property type="entry name" value="eubact_ribD"/>
    <property type="match status" value="1"/>
</dbReference>
<gene>
    <name evidence="20" type="primary">ribD</name>
    <name evidence="20" type="ORF">GCM10007425_05740</name>
</gene>
<dbReference type="EMBL" id="BMJT01000002">
    <property type="protein sequence ID" value="GGG14323.1"/>
    <property type="molecule type" value="Genomic_DNA"/>
</dbReference>
<evidence type="ECO:0000256" key="2">
    <source>
        <dbReference type="ARBA" id="ARBA00004882"/>
    </source>
</evidence>
<evidence type="ECO:0000259" key="19">
    <source>
        <dbReference type="PROSITE" id="PS51747"/>
    </source>
</evidence>
<evidence type="ECO:0000313" key="20">
    <source>
        <dbReference type="EMBL" id="GGG14323.1"/>
    </source>
</evidence>
<dbReference type="PANTHER" id="PTHR38011">
    <property type="entry name" value="DIHYDROFOLATE REDUCTASE FAMILY PROTEIN (AFU_ORTHOLOGUE AFUA_8G06820)"/>
    <property type="match status" value="1"/>
</dbReference>
<keyword evidence="21" id="KW-1185">Reference proteome</keyword>
<dbReference type="SUPFAM" id="SSF53927">
    <property type="entry name" value="Cytidine deaminase-like"/>
    <property type="match status" value="1"/>
</dbReference>
<dbReference type="GO" id="GO:0009231">
    <property type="term" value="P:riboflavin biosynthetic process"/>
    <property type="evidence" value="ECO:0007669"/>
    <property type="project" value="UniProtKB-KW"/>
</dbReference>
<comment type="similarity">
    <text evidence="5 15">In the C-terminal section; belongs to the HTP reductase family.</text>
</comment>
<feature type="binding site" evidence="17">
    <location>
        <position position="204"/>
    </location>
    <ligand>
        <name>substrate</name>
    </ligand>
</feature>
<dbReference type="CDD" id="cd01284">
    <property type="entry name" value="Riboflavin_deaminase-reductase"/>
    <property type="match status" value="1"/>
</dbReference>
<dbReference type="InterPro" id="IPR024072">
    <property type="entry name" value="DHFR-like_dom_sf"/>
</dbReference>
<feature type="binding site" evidence="17">
    <location>
        <begin position="285"/>
        <end position="291"/>
    </location>
    <ligand>
        <name>NADP(+)</name>
        <dbReference type="ChEBI" id="CHEBI:58349"/>
    </ligand>
</feature>
<dbReference type="AlphaFoldDB" id="A0A917FYK6"/>
<dbReference type="Gene3D" id="3.40.430.10">
    <property type="entry name" value="Dihydrofolate Reductase, subunit A"/>
    <property type="match status" value="1"/>
</dbReference>
<feature type="binding site" evidence="18">
    <location>
        <position position="50"/>
    </location>
    <ligand>
        <name>Zn(2+)</name>
        <dbReference type="ChEBI" id="CHEBI:29105"/>
        <note>catalytic</note>
    </ligand>
</feature>
<dbReference type="InterPro" id="IPR016192">
    <property type="entry name" value="APOBEC/CMP_deaminase_Zn-bd"/>
</dbReference>
<keyword evidence="12" id="KW-0511">Multifunctional enzyme</keyword>
<evidence type="ECO:0000256" key="11">
    <source>
        <dbReference type="ARBA" id="ARBA00023002"/>
    </source>
</evidence>
<evidence type="ECO:0000256" key="9">
    <source>
        <dbReference type="ARBA" id="ARBA00022833"/>
    </source>
</evidence>
<feature type="binding site" evidence="17">
    <location>
        <position position="283"/>
    </location>
    <ligand>
        <name>substrate</name>
    </ligand>
</feature>
<feature type="binding site" evidence="17">
    <location>
        <position position="154"/>
    </location>
    <ligand>
        <name>NADP(+)</name>
        <dbReference type="ChEBI" id="CHEBI:58349"/>
    </ligand>
</feature>
<evidence type="ECO:0000256" key="6">
    <source>
        <dbReference type="ARBA" id="ARBA00022619"/>
    </source>
</evidence>
<feature type="binding site" evidence="17">
    <location>
        <position position="207"/>
    </location>
    <ligand>
        <name>substrate</name>
    </ligand>
</feature>
<comment type="catalytic activity">
    <reaction evidence="14 15">
        <text>2,5-diamino-6-hydroxy-4-(5-phosphoribosylamino)-pyrimidine + H2O + H(+) = 5-amino-6-(5-phospho-D-ribosylamino)uracil + NH4(+)</text>
        <dbReference type="Rhea" id="RHEA:21868"/>
        <dbReference type="ChEBI" id="CHEBI:15377"/>
        <dbReference type="ChEBI" id="CHEBI:15378"/>
        <dbReference type="ChEBI" id="CHEBI:28938"/>
        <dbReference type="ChEBI" id="CHEBI:58453"/>
        <dbReference type="ChEBI" id="CHEBI:58614"/>
        <dbReference type="EC" id="3.5.4.26"/>
    </reaction>
</comment>
<evidence type="ECO:0000256" key="13">
    <source>
        <dbReference type="ARBA" id="ARBA00049861"/>
    </source>
</evidence>
<evidence type="ECO:0000256" key="15">
    <source>
        <dbReference type="PIRNR" id="PIRNR006769"/>
    </source>
</evidence>
<evidence type="ECO:0000256" key="5">
    <source>
        <dbReference type="ARBA" id="ARBA00007417"/>
    </source>
</evidence>
<feature type="active site" description="Proton donor" evidence="16">
    <location>
        <position position="52"/>
    </location>
</feature>
<dbReference type="PANTHER" id="PTHR38011:SF7">
    <property type="entry name" value="2,5-DIAMINO-6-RIBOSYLAMINO-4(3H)-PYRIMIDINONE 5'-PHOSPHATE REDUCTASE"/>
    <property type="match status" value="1"/>
</dbReference>
<dbReference type="InterPro" id="IPR002734">
    <property type="entry name" value="RibDG_C"/>
</dbReference>
<feature type="binding site" evidence="18">
    <location>
        <position position="75"/>
    </location>
    <ligand>
        <name>Zn(2+)</name>
        <dbReference type="ChEBI" id="CHEBI:29105"/>
        <note>catalytic</note>
    </ligand>
</feature>
<comment type="similarity">
    <text evidence="4 15">In the N-terminal section; belongs to the cytidine and deoxycytidylate deaminase family.</text>
</comment>
<dbReference type="InterPro" id="IPR002125">
    <property type="entry name" value="CMP_dCMP_dom"/>
</dbReference>
<evidence type="ECO:0000256" key="16">
    <source>
        <dbReference type="PIRSR" id="PIRSR006769-1"/>
    </source>
</evidence>
<comment type="cofactor">
    <cofactor evidence="15 18">
        <name>Zn(2+)</name>
        <dbReference type="ChEBI" id="CHEBI:29105"/>
    </cofactor>
    <text evidence="15 18">Binds 1 zinc ion.</text>
</comment>
<evidence type="ECO:0000256" key="14">
    <source>
        <dbReference type="ARBA" id="ARBA00049886"/>
    </source>
</evidence>
<dbReference type="GO" id="GO:0050661">
    <property type="term" value="F:NADP binding"/>
    <property type="evidence" value="ECO:0007669"/>
    <property type="project" value="InterPro"/>
</dbReference>
<dbReference type="Pfam" id="PF01872">
    <property type="entry name" value="RibD_C"/>
    <property type="match status" value="1"/>
</dbReference>
<keyword evidence="11 15" id="KW-0560">Oxidoreductase</keyword>
<keyword evidence="6 15" id="KW-0686">Riboflavin biosynthesis</keyword>
<keyword evidence="9 15" id="KW-0862">Zinc</keyword>
<evidence type="ECO:0000256" key="1">
    <source>
        <dbReference type="ARBA" id="ARBA00002151"/>
    </source>
</evidence>
<dbReference type="PROSITE" id="PS51747">
    <property type="entry name" value="CYT_DCMP_DEAMINASES_2"/>
    <property type="match status" value="1"/>
</dbReference>
<dbReference type="PROSITE" id="PS00903">
    <property type="entry name" value="CYT_DCMP_DEAMINASES_1"/>
    <property type="match status" value="1"/>
</dbReference>
<feature type="binding site" evidence="17">
    <location>
        <position position="200"/>
    </location>
    <ligand>
        <name>NADP(+)</name>
        <dbReference type="ChEBI" id="CHEBI:58349"/>
    </ligand>
</feature>
<dbReference type="NCBIfam" id="TIGR00227">
    <property type="entry name" value="ribD_Cterm"/>
    <property type="match status" value="1"/>
</dbReference>
<organism evidence="20 21">
    <name type="scientific">Lysinibacillus alkalisoli</name>
    <dbReference type="NCBI Taxonomy" id="1911548"/>
    <lineage>
        <taxon>Bacteria</taxon>
        <taxon>Bacillati</taxon>
        <taxon>Bacillota</taxon>
        <taxon>Bacilli</taxon>
        <taxon>Bacillales</taxon>
        <taxon>Bacillaceae</taxon>
        <taxon>Lysinibacillus</taxon>
    </lineage>
</organism>
<dbReference type="Pfam" id="PF00383">
    <property type="entry name" value="dCMP_cyt_deam_1"/>
    <property type="match status" value="1"/>
</dbReference>
<dbReference type="Proteomes" id="UP000616608">
    <property type="component" value="Unassembled WGS sequence"/>
</dbReference>
<dbReference type="EC" id="1.1.1.193" evidence="15"/>
<keyword evidence="8 15" id="KW-0378">Hydrolase</keyword>
<protein>
    <recommendedName>
        <fullName evidence="15">Riboflavin biosynthesis protein RibD</fullName>
    </recommendedName>
    <domain>
        <recommendedName>
            <fullName evidence="15">Diaminohydroxyphosphoribosylaminopyrimidine deaminase</fullName>
            <shortName evidence="15">DRAP deaminase</shortName>
            <ecNumber evidence="15">3.5.4.26</ecNumber>
        </recommendedName>
        <alternativeName>
            <fullName evidence="15">Riboflavin-specific deaminase</fullName>
        </alternativeName>
    </domain>
    <domain>
        <recommendedName>
            <fullName evidence="15">5-amino-6-(5-phosphoribosylamino)uracil reductase</fullName>
            <ecNumber evidence="15">1.1.1.193</ecNumber>
        </recommendedName>
        <alternativeName>
            <fullName evidence="15">HTP reductase</fullName>
        </alternativeName>
    </domain>
</protein>
<dbReference type="GO" id="GO:0008270">
    <property type="term" value="F:zinc ion binding"/>
    <property type="evidence" value="ECO:0007669"/>
    <property type="project" value="InterPro"/>
</dbReference>
<feature type="binding site" evidence="17">
    <location>
        <position position="196"/>
    </location>
    <ligand>
        <name>NADP(+)</name>
        <dbReference type="ChEBI" id="CHEBI:58349"/>
    </ligand>
</feature>
<dbReference type="InterPro" id="IPR011549">
    <property type="entry name" value="RibD_C"/>
</dbReference>
<dbReference type="InterPro" id="IPR016193">
    <property type="entry name" value="Cytidine_deaminase-like"/>
</dbReference>
<evidence type="ECO:0000256" key="12">
    <source>
        <dbReference type="ARBA" id="ARBA00023268"/>
    </source>
</evidence>
<feature type="binding site" evidence="18">
    <location>
        <position position="84"/>
    </location>
    <ligand>
        <name>Zn(2+)</name>
        <dbReference type="ChEBI" id="CHEBI:29105"/>
        <note>catalytic</note>
    </ligand>
</feature>
<comment type="pathway">
    <text evidence="3 15">Cofactor biosynthesis; riboflavin biosynthesis; 5-amino-6-(D-ribitylamino)uracil from GTP: step 3/4.</text>
</comment>
<dbReference type="InterPro" id="IPR004794">
    <property type="entry name" value="Eubact_RibD"/>
</dbReference>
<dbReference type="FunFam" id="3.40.140.10:FF:000025">
    <property type="entry name" value="Riboflavin biosynthesis protein RibD"/>
    <property type="match status" value="1"/>
</dbReference>
<evidence type="ECO:0000256" key="4">
    <source>
        <dbReference type="ARBA" id="ARBA00005259"/>
    </source>
</evidence>
<evidence type="ECO:0000256" key="10">
    <source>
        <dbReference type="ARBA" id="ARBA00022857"/>
    </source>
</evidence>
<comment type="function">
    <text evidence="1 15">Converts 2,5-diamino-6-(ribosylamino)-4(3h)-pyrimidinone 5'-phosphate into 5-amino-6-(ribosylamino)-2,4(1h,3h)-pyrimidinedione 5'-phosphate.</text>
</comment>
<dbReference type="SUPFAM" id="SSF53597">
    <property type="entry name" value="Dihydrofolate reductase-like"/>
    <property type="match status" value="1"/>
</dbReference>
<comment type="pathway">
    <text evidence="2 15">Cofactor biosynthesis; riboflavin biosynthesis; 5-amino-6-(D-ribitylamino)uracil from GTP: step 2/4.</text>
</comment>
<dbReference type="InterPro" id="IPR050765">
    <property type="entry name" value="Riboflavin_Biosynth_HTPR"/>
</dbReference>
<feature type="domain" description="CMP/dCMP-type deaminase" evidence="19">
    <location>
        <begin position="1"/>
        <end position="123"/>
    </location>
</feature>
<name>A0A917FYK6_9BACI</name>
<accession>A0A917FYK6</accession>
<proteinExistence type="inferred from homology"/>
<sequence>MTDENYMQTALQLATQAKGQTSPNPAVGCVIVKHNRIVGLGTHLRAGEAHAEIHALHMAGHDAEQATVYVTLEPCQHQGRTGACVDALLQAQVKRVVVATLDANPLVAGSGVKKLRDNGIEVIVGVCEREAQQINEAFFHYITTKMPFVTLKQAISLDGKISANKGQQTAITGNIVQQDVHNARAEHDALLVGSQTILTDNPLLTNRLSANKKQPIRIVIDRQGLLPQHVNVIKDTTVPTWLFTTKSYSFTAHHVRVFLANNWSLEDVLTTIAQAGIMTLYVEGGQQIATSFIQQQLVQRYVLYIAPLLLGTGAVSMAATTTHNQLRIKETATLGNDIKITMEVDTCSQGSLKN</sequence>
<evidence type="ECO:0000256" key="3">
    <source>
        <dbReference type="ARBA" id="ARBA00004910"/>
    </source>
</evidence>
<reference evidence="20" key="1">
    <citation type="journal article" date="2014" name="Int. J. Syst. Evol. Microbiol.">
        <title>Complete genome sequence of Corynebacterium casei LMG S-19264T (=DSM 44701T), isolated from a smear-ripened cheese.</title>
        <authorList>
            <consortium name="US DOE Joint Genome Institute (JGI-PGF)"/>
            <person name="Walter F."/>
            <person name="Albersmeier A."/>
            <person name="Kalinowski J."/>
            <person name="Ruckert C."/>
        </authorList>
    </citation>
    <scope>NUCLEOTIDE SEQUENCE</scope>
    <source>
        <strain evidence="20">CGMCC 1.15760</strain>
    </source>
</reference>
<dbReference type="PIRSF" id="PIRSF006769">
    <property type="entry name" value="RibD"/>
    <property type="match status" value="1"/>
</dbReference>
<dbReference type="GO" id="GO:0008703">
    <property type="term" value="F:5-amino-6-(5-phosphoribosylamino)uracil reductase activity"/>
    <property type="evidence" value="ECO:0007669"/>
    <property type="project" value="UniProtKB-EC"/>
</dbReference>
<reference evidence="20" key="2">
    <citation type="submission" date="2020-09" db="EMBL/GenBank/DDBJ databases">
        <authorList>
            <person name="Sun Q."/>
            <person name="Zhou Y."/>
        </authorList>
    </citation>
    <scope>NUCLEOTIDE SEQUENCE</scope>
    <source>
        <strain evidence="20">CGMCC 1.15760</strain>
    </source>
</reference>
<evidence type="ECO:0000256" key="8">
    <source>
        <dbReference type="ARBA" id="ARBA00022801"/>
    </source>
</evidence>
<comment type="caution">
    <text evidence="20">The sequence shown here is derived from an EMBL/GenBank/DDBJ whole genome shotgun (WGS) entry which is preliminary data.</text>
</comment>
<dbReference type="RefSeq" id="WP_188613513.1">
    <property type="nucleotide sequence ID" value="NZ_BMJT01000002.1"/>
</dbReference>
<comment type="catalytic activity">
    <reaction evidence="13 15">
        <text>5-amino-6-(5-phospho-D-ribitylamino)uracil + NADP(+) = 5-amino-6-(5-phospho-D-ribosylamino)uracil + NADPH + H(+)</text>
        <dbReference type="Rhea" id="RHEA:17845"/>
        <dbReference type="ChEBI" id="CHEBI:15378"/>
        <dbReference type="ChEBI" id="CHEBI:57783"/>
        <dbReference type="ChEBI" id="CHEBI:58349"/>
        <dbReference type="ChEBI" id="CHEBI:58421"/>
        <dbReference type="ChEBI" id="CHEBI:58453"/>
        <dbReference type="EC" id="1.1.1.193"/>
    </reaction>
</comment>
<evidence type="ECO:0000313" key="21">
    <source>
        <dbReference type="Proteomes" id="UP000616608"/>
    </source>
</evidence>
<evidence type="ECO:0000256" key="7">
    <source>
        <dbReference type="ARBA" id="ARBA00022723"/>
    </source>
</evidence>
<evidence type="ECO:0000256" key="17">
    <source>
        <dbReference type="PIRSR" id="PIRSR006769-2"/>
    </source>
</evidence>
<dbReference type="Gene3D" id="3.40.140.10">
    <property type="entry name" value="Cytidine Deaminase, domain 2"/>
    <property type="match status" value="1"/>
</dbReference>